<evidence type="ECO:0000256" key="1">
    <source>
        <dbReference type="SAM" id="Phobius"/>
    </source>
</evidence>
<keyword evidence="3" id="KW-1185">Reference proteome</keyword>
<proteinExistence type="predicted"/>
<dbReference type="EMBL" id="FOCE01000004">
    <property type="protein sequence ID" value="SEN35158.1"/>
    <property type="molecule type" value="Genomic_DNA"/>
</dbReference>
<dbReference type="AlphaFoldDB" id="A0A1H8FVN4"/>
<name>A0A1H8FVN4_9RHOB</name>
<dbReference type="STRING" id="933059.SAMN04488103_104264"/>
<protein>
    <submittedName>
        <fullName evidence="2">Uncharacterized protein</fullName>
    </submittedName>
</protein>
<accession>A0A1H8FVN4</accession>
<keyword evidence="1" id="KW-1133">Transmembrane helix</keyword>
<evidence type="ECO:0000313" key="2">
    <source>
        <dbReference type="EMBL" id="SEN35158.1"/>
    </source>
</evidence>
<reference evidence="2 3" key="1">
    <citation type="submission" date="2016-10" db="EMBL/GenBank/DDBJ databases">
        <authorList>
            <person name="de Groot N.N."/>
        </authorList>
    </citation>
    <scope>NUCLEOTIDE SEQUENCE [LARGE SCALE GENOMIC DNA]</scope>
    <source>
        <strain evidence="2 3">DSM 3857</strain>
    </source>
</reference>
<organism evidence="2 3">
    <name type="scientific">Gemmobacter aquatilis</name>
    <dbReference type="NCBI Taxonomy" id="933059"/>
    <lineage>
        <taxon>Bacteria</taxon>
        <taxon>Pseudomonadati</taxon>
        <taxon>Pseudomonadota</taxon>
        <taxon>Alphaproteobacteria</taxon>
        <taxon>Rhodobacterales</taxon>
        <taxon>Paracoccaceae</taxon>
        <taxon>Gemmobacter</taxon>
    </lineage>
</organism>
<dbReference type="Proteomes" id="UP000198761">
    <property type="component" value="Unassembled WGS sequence"/>
</dbReference>
<gene>
    <name evidence="2" type="ORF">SAMN04488103_104264</name>
</gene>
<keyword evidence="1" id="KW-0812">Transmembrane</keyword>
<keyword evidence="1" id="KW-0472">Membrane</keyword>
<sequence>MSARERPVPASGSRFLYDSFDAAHARIEANERVAEARWNGLEYRLGQIEGTLERLEKRIWLGVYGVAAFLLAQGAEALLRAAMR</sequence>
<feature type="transmembrane region" description="Helical" evidence="1">
    <location>
        <begin position="59"/>
        <end position="79"/>
    </location>
</feature>
<evidence type="ECO:0000313" key="3">
    <source>
        <dbReference type="Proteomes" id="UP000198761"/>
    </source>
</evidence>
<dbReference type="RefSeq" id="WP_245749433.1">
    <property type="nucleotide sequence ID" value="NZ_FOCE01000004.1"/>
</dbReference>